<feature type="region of interest" description="Disordered" evidence="19">
    <location>
        <begin position="156"/>
        <end position="183"/>
    </location>
</feature>
<feature type="transmembrane region" description="Helical" evidence="18">
    <location>
        <begin position="392"/>
        <end position="410"/>
    </location>
</feature>
<organism evidence="21 22">
    <name type="scientific">Halomonas nitroreducens</name>
    <dbReference type="NCBI Taxonomy" id="447425"/>
    <lineage>
        <taxon>Bacteria</taxon>
        <taxon>Pseudomonadati</taxon>
        <taxon>Pseudomonadota</taxon>
        <taxon>Gammaproteobacteria</taxon>
        <taxon>Oceanospirillales</taxon>
        <taxon>Halomonadaceae</taxon>
        <taxon>Halomonas</taxon>
    </lineage>
</organism>
<dbReference type="PROSITE" id="PS00194">
    <property type="entry name" value="THIOREDOXIN_1"/>
    <property type="match status" value="1"/>
</dbReference>
<evidence type="ECO:0000256" key="8">
    <source>
        <dbReference type="ARBA" id="ARBA00022748"/>
    </source>
</evidence>
<feature type="transmembrane region" description="Helical" evidence="18">
    <location>
        <begin position="272"/>
        <end position="294"/>
    </location>
</feature>
<dbReference type="GO" id="GO:0009055">
    <property type="term" value="F:electron transfer activity"/>
    <property type="evidence" value="ECO:0007669"/>
    <property type="project" value="UniProtKB-UniRule"/>
</dbReference>
<evidence type="ECO:0000256" key="1">
    <source>
        <dbReference type="ARBA" id="ARBA00004429"/>
    </source>
</evidence>
<evidence type="ECO:0000256" key="12">
    <source>
        <dbReference type="ARBA" id="ARBA00023027"/>
    </source>
</evidence>
<comment type="catalytic activity">
    <reaction evidence="16 18">
        <text>[protein]-dithiol + NAD(+) = [protein]-disulfide + NADH + H(+)</text>
        <dbReference type="Rhea" id="RHEA:18749"/>
        <dbReference type="Rhea" id="RHEA-COMP:10593"/>
        <dbReference type="Rhea" id="RHEA-COMP:10594"/>
        <dbReference type="ChEBI" id="CHEBI:15378"/>
        <dbReference type="ChEBI" id="CHEBI:29950"/>
        <dbReference type="ChEBI" id="CHEBI:50058"/>
        <dbReference type="ChEBI" id="CHEBI:57540"/>
        <dbReference type="ChEBI" id="CHEBI:57945"/>
        <dbReference type="EC" id="1.8.1.8"/>
    </reaction>
</comment>
<evidence type="ECO:0000256" key="15">
    <source>
        <dbReference type="ARBA" id="ARBA00023284"/>
    </source>
</evidence>
<comment type="subcellular location">
    <subcellularLocation>
        <location evidence="1 18">Cell inner membrane</location>
        <topology evidence="1 18">Multi-pass membrane protein</topology>
    </subcellularLocation>
</comment>
<dbReference type="AlphaFoldDB" id="A0A431V913"/>
<dbReference type="InterPro" id="IPR036249">
    <property type="entry name" value="Thioredoxin-like_sf"/>
</dbReference>
<keyword evidence="9 18" id="KW-0249">Electron transport</keyword>
<feature type="disulfide bond" description="Redox-active" evidence="18">
    <location>
        <begin position="132"/>
        <end position="138"/>
    </location>
</feature>
<dbReference type="OrthoDB" id="9811036at2"/>
<feature type="chain" id="PRO_5019595514" description="Thiol:disulfide interchange protein DsbD" evidence="18">
    <location>
        <begin position="34"/>
        <end position="616"/>
    </location>
</feature>
<dbReference type="CDD" id="cd02953">
    <property type="entry name" value="DsbDgamma"/>
    <property type="match status" value="1"/>
</dbReference>
<keyword evidence="22" id="KW-1185">Reference proteome</keyword>
<dbReference type="SUPFAM" id="SSF52833">
    <property type="entry name" value="Thioredoxin-like"/>
    <property type="match status" value="1"/>
</dbReference>
<gene>
    <name evidence="18 21" type="primary">dsbD</name>
    <name evidence="21" type="ORF">EKG36_01655</name>
</gene>
<feature type="transmembrane region" description="Helical" evidence="18">
    <location>
        <begin position="315"/>
        <end position="345"/>
    </location>
</feature>
<evidence type="ECO:0000256" key="17">
    <source>
        <dbReference type="ARBA" id="ARBA00047804"/>
    </source>
</evidence>
<evidence type="ECO:0000256" key="6">
    <source>
        <dbReference type="ARBA" id="ARBA00022692"/>
    </source>
</evidence>
<evidence type="ECO:0000256" key="13">
    <source>
        <dbReference type="ARBA" id="ARBA00023136"/>
    </source>
</evidence>
<name>A0A431V913_9GAMM</name>
<keyword evidence="13 18" id="KW-0472">Membrane</keyword>
<evidence type="ECO:0000256" key="7">
    <source>
        <dbReference type="ARBA" id="ARBA00022729"/>
    </source>
</evidence>
<feature type="transmembrane region" description="Helical" evidence="18">
    <location>
        <begin position="351"/>
        <end position="380"/>
    </location>
</feature>
<feature type="transmembrane region" description="Helical" evidence="18">
    <location>
        <begin position="236"/>
        <end position="260"/>
    </location>
</feature>
<dbReference type="Gene3D" id="3.40.30.10">
    <property type="entry name" value="Glutaredoxin"/>
    <property type="match status" value="1"/>
</dbReference>
<evidence type="ECO:0000313" key="22">
    <source>
        <dbReference type="Proteomes" id="UP000267400"/>
    </source>
</evidence>
<dbReference type="GO" id="GO:0047134">
    <property type="term" value="F:protein-disulfide reductase [NAD(P)H] activity"/>
    <property type="evidence" value="ECO:0007669"/>
    <property type="project" value="UniProtKB-UniRule"/>
</dbReference>
<dbReference type="InterPro" id="IPR035671">
    <property type="entry name" value="DsbD_gamma"/>
</dbReference>
<evidence type="ECO:0000256" key="5">
    <source>
        <dbReference type="ARBA" id="ARBA00022519"/>
    </source>
</evidence>
<feature type="disulfide bond" description="Redox-active" evidence="18">
    <location>
        <begin position="526"/>
        <end position="529"/>
    </location>
</feature>
<dbReference type="GO" id="GO:0045454">
    <property type="term" value="P:cell redox homeostasis"/>
    <property type="evidence" value="ECO:0007669"/>
    <property type="project" value="TreeGrafter"/>
</dbReference>
<sequence precursor="true">MPSVTRSPRPARCLASLLLVTLLGLLAATSAEAQGLPDQQDDFLPPDQAFQLQARRDGQDIRLSWDIAPGYYLYRKRLEVTTAAGETLSPMLPPGEVITDEYFGEAEVYRQRLVAGVTPGDAEVLSLTWQGCADNGLCYAPQQADLRLADMALLPPGEARAHPEPPQPEPEPETAGPGPGEDQRLAERLAGAPTAWIPAAFFGMGLLLTFTPCVLPMIPILSSLVVGAGGGTRRGLALSAAFVVPMALTYALLGVAAGLAGANLQAMLQTPWLLSAFAAFFAVFALAMFGLFELQLPGPLRRRLDALQQRQRGGTLHGAALMGGLSALLVGPCMTAPLAGALLYIGDSGDALLGGAALLALGLGMGTPLLLVGALGARLLPRPGPWMMRIKALFGFVLLGMAITFLDRVIDDSLTLALWGAWLIGLALSLYQAALAPPARRLSRTLGLVLSLWGGLLMVGGAGGGDDALRPLAFLEGAGVTDASSDGEDLMARFRPVADGEDLRRQLDAATEAGRWSLVDVYADWCVSCQVIEDEVFGDPRVQAALADMRLLRPDVTAQDADDQALMRDHGIIGPPTLMLVGPDGEERRGARVVGEIDADAFLARLHRVRASGATP</sequence>
<comment type="caution">
    <text evidence="21">The sequence shown here is derived from an EMBL/GenBank/DDBJ whole genome shotgun (WGS) entry which is preliminary data.</text>
</comment>
<dbReference type="PANTHER" id="PTHR32234">
    <property type="entry name" value="THIOL:DISULFIDE INTERCHANGE PROTEIN DSBD"/>
    <property type="match status" value="1"/>
</dbReference>
<evidence type="ECO:0000256" key="16">
    <source>
        <dbReference type="ARBA" id="ARBA00047388"/>
    </source>
</evidence>
<dbReference type="HAMAP" id="MF_00399">
    <property type="entry name" value="DbsD"/>
    <property type="match status" value="1"/>
</dbReference>
<accession>A0A431V913</accession>
<feature type="transmembrane region" description="Helical" evidence="18">
    <location>
        <begin position="446"/>
        <end position="465"/>
    </location>
</feature>
<evidence type="ECO:0000256" key="11">
    <source>
        <dbReference type="ARBA" id="ARBA00023002"/>
    </source>
</evidence>
<feature type="transmembrane region" description="Helical" evidence="18">
    <location>
        <begin position="416"/>
        <end position="434"/>
    </location>
</feature>
<dbReference type="RefSeq" id="WP_126480326.1">
    <property type="nucleotide sequence ID" value="NZ_RXNS01000001.1"/>
</dbReference>
<comment type="similarity">
    <text evidence="2 18">Belongs to the thioredoxin family. DsbD subfamily.</text>
</comment>
<comment type="catalytic activity">
    <reaction evidence="17 18">
        <text>[protein]-dithiol + NADP(+) = [protein]-disulfide + NADPH + H(+)</text>
        <dbReference type="Rhea" id="RHEA:18753"/>
        <dbReference type="Rhea" id="RHEA-COMP:10593"/>
        <dbReference type="Rhea" id="RHEA-COMP:10594"/>
        <dbReference type="ChEBI" id="CHEBI:15378"/>
        <dbReference type="ChEBI" id="CHEBI:29950"/>
        <dbReference type="ChEBI" id="CHEBI:50058"/>
        <dbReference type="ChEBI" id="CHEBI:57783"/>
        <dbReference type="ChEBI" id="CHEBI:58349"/>
        <dbReference type="EC" id="1.8.1.8"/>
    </reaction>
</comment>
<keyword evidence="11 18" id="KW-0560">Oxidoreductase</keyword>
<evidence type="ECO:0000256" key="10">
    <source>
        <dbReference type="ARBA" id="ARBA00022989"/>
    </source>
</evidence>
<evidence type="ECO:0000256" key="14">
    <source>
        <dbReference type="ARBA" id="ARBA00023157"/>
    </source>
</evidence>
<evidence type="ECO:0000259" key="20">
    <source>
        <dbReference type="PROSITE" id="PS51352"/>
    </source>
</evidence>
<dbReference type="Pfam" id="PF11412">
    <property type="entry name" value="DsbD_N"/>
    <property type="match status" value="1"/>
</dbReference>
<feature type="signal peptide" evidence="18">
    <location>
        <begin position="1"/>
        <end position="33"/>
    </location>
</feature>
<evidence type="ECO:0000256" key="18">
    <source>
        <dbReference type="HAMAP-Rule" id="MF_00399"/>
    </source>
</evidence>
<dbReference type="EMBL" id="RXNS01000001">
    <property type="protein sequence ID" value="RTR07180.1"/>
    <property type="molecule type" value="Genomic_DNA"/>
</dbReference>
<comment type="function">
    <text evidence="18">Required to facilitate the formation of correct disulfide bonds in some periplasmic proteins and for the assembly of the periplasmic c-type cytochromes. Acts by transferring electrons from cytoplasmic thioredoxin to the periplasm. This transfer involves a cascade of disulfide bond formation and reduction steps.</text>
</comment>
<evidence type="ECO:0000313" key="21">
    <source>
        <dbReference type="EMBL" id="RTR07180.1"/>
    </source>
</evidence>
<dbReference type="GO" id="GO:0005886">
    <property type="term" value="C:plasma membrane"/>
    <property type="evidence" value="ECO:0007669"/>
    <property type="project" value="UniProtKB-SubCell"/>
</dbReference>
<dbReference type="InterPro" id="IPR022910">
    <property type="entry name" value="Thiol_diS_interchange_DbsD"/>
</dbReference>
<keyword evidence="6 18" id="KW-0812">Transmembrane</keyword>
<dbReference type="SUPFAM" id="SSF74863">
    <property type="entry name" value="Thiol:disulfide interchange protein DsbD, N-terminal domain (DsbD-alpha)"/>
    <property type="match status" value="1"/>
</dbReference>
<dbReference type="Pfam" id="PF13899">
    <property type="entry name" value="Thioredoxin_7"/>
    <property type="match status" value="1"/>
</dbReference>
<dbReference type="InterPro" id="IPR003834">
    <property type="entry name" value="Cyt_c_assmbl_TM_dom"/>
</dbReference>
<dbReference type="EC" id="1.8.1.8" evidence="18"/>
<proteinExistence type="inferred from homology"/>
<dbReference type="NCBIfam" id="NF001419">
    <property type="entry name" value="PRK00293.1"/>
    <property type="match status" value="1"/>
</dbReference>
<dbReference type="PANTHER" id="PTHR32234:SF0">
    <property type="entry name" value="THIOL:DISULFIDE INTERCHANGE PROTEIN DSBD"/>
    <property type="match status" value="1"/>
</dbReference>
<dbReference type="Gene3D" id="2.60.40.1250">
    <property type="entry name" value="Thiol:disulfide interchange protein DsbD, N-terminal domain"/>
    <property type="match status" value="1"/>
</dbReference>
<keyword evidence="8 18" id="KW-0201">Cytochrome c-type biogenesis</keyword>
<comment type="caution">
    <text evidence="18">Lacks conserved residue(s) required for the propagation of feature annotation.</text>
</comment>
<keyword evidence="4 18" id="KW-1003">Cell membrane</keyword>
<dbReference type="InterPro" id="IPR036929">
    <property type="entry name" value="DsbDN_sf"/>
</dbReference>
<dbReference type="Proteomes" id="UP000267400">
    <property type="component" value="Unassembled WGS sequence"/>
</dbReference>
<keyword evidence="5 18" id="KW-0997">Cell inner membrane</keyword>
<keyword evidence="3 18" id="KW-0813">Transport</keyword>
<dbReference type="InterPro" id="IPR017937">
    <property type="entry name" value="Thioredoxin_CS"/>
</dbReference>
<keyword evidence="7 18" id="KW-0732">Signal</keyword>
<keyword evidence="15 18" id="KW-0676">Redox-active center</keyword>
<keyword evidence="10 18" id="KW-1133">Transmembrane helix</keyword>
<keyword evidence="12 18" id="KW-0520">NAD</keyword>
<dbReference type="GO" id="GO:0017004">
    <property type="term" value="P:cytochrome complex assembly"/>
    <property type="evidence" value="ECO:0007669"/>
    <property type="project" value="UniProtKB-UniRule"/>
</dbReference>
<evidence type="ECO:0000256" key="4">
    <source>
        <dbReference type="ARBA" id="ARBA00022475"/>
    </source>
</evidence>
<dbReference type="InterPro" id="IPR028250">
    <property type="entry name" value="DsbDN"/>
</dbReference>
<evidence type="ECO:0000256" key="2">
    <source>
        <dbReference type="ARBA" id="ARBA00007241"/>
    </source>
</evidence>
<evidence type="ECO:0000256" key="19">
    <source>
        <dbReference type="SAM" id="MobiDB-lite"/>
    </source>
</evidence>
<dbReference type="PROSITE" id="PS51352">
    <property type="entry name" value="THIOREDOXIN_2"/>
    <property type="match status" value="1"/>
</dbReference>
<evidence type="ECO:0000256" key="9">
    <source>
        <dbReference type="ARBA" id="ARBA00022982"/>
    </source>
</evidence>
<keyword evidence="14 18" id="KW-1015">Disulfide bond</keyword>
<dbReference type="Pfam" id="PF02683">
    <property type="entry name" value="DsbD_TM"/>
    <property type="match status" value="1"/>
</dbReference>
<feature type="domain" description="Thioredoxin" evidence="20">
    <location>
        <begin position="469"/>
        <end position="611"/>
    </location>
</feature>
<evidence type="ECO:0000256" key="3">
    <source>
        <dbReference type="ARBA" id="ARBA00022448"/>
    </source>
</evidence>
<protein>
    <recommendedName>
        <fullName evidence="18">Thiol:disulfide interchange protein DsbD</fullName>
        <ecNumber evidence="18">1.8.1.8</ecNumber>
    </recommendedName>
    <alternativeName>
        <fullName evidence="18">Protein-disulfide reductase</fullName>
        <shortName evidence="18">Disulfide reductase</shortName>
    </alternativeName>
</protein>
<reference evidence="21 22" key="1">
    <citation type="submission" date="2018-12" db="EMBL/GenBank/DDBJ databases">
        <authorList>
            <person name="Yu L."/>
        </authorList>
    </citation>
    <scope>NUCLEOTIDE SEQUENCE [LARGE SCALE GENOMIC DNA]</scope>
    <source>
        <strain evidence="21 22">11S</strain>
    </source>
</reference>
<dbReference type="InterPro" id="IPR013766">
    <property type="entry name" value="Thioredoxin_domain"/>
</dbReference>